<dbReference type="SUPFAM" id="SSF54637">
    <property type="entry name" value="Thioesterase/thiol ester dehydrase-isomerase"/>
    <property type="match status" value="1"/>
</dbReference>
<dbReference type="GeneID" id="89521218"/>
<dbReference type="InterPro" id="IPR052723">
    <property type="entry name" value="Acyl-CoA_thioesterase_PaaI"/>
</dbReference>
<keyword evidence="4" id="KW-1185">Reference proteome</keyword>
<dbReference type="Pfam" id="PF03061">
    <property type="entry name" value="4HBT"/>
    <property type="match status" value="1"/>
</dbReference>
<dbReference type="PANTHER" id="PTHR42856:SF1">
    <property type="entry name" value="ACYL-COENZYME A THIOESTERASE PAAI"/>
    <property type="match status" value="1"/>
</dbReference>
<dbReference type="InterPro" id="IPR029069">
    <property type="entry name" value="HotDog_dom_sf"/>
</dbReference>
<name>A0A4D7AR39_9FIRM</name>
<dbReference type="KEGG" id="obj:EIO64_00535"/>
<dbReference type="Gene3D" id="3.10.129.10">
    <property type="entry name" value="Hotdog Thioesterase"/>
    <property type="match status" value="1"/>
</dbReference>
<accession>A0A4D7AR39</accession>
<dbReference type="InterPro" id="IPR003736">
    <property type="entry name" value="PAAI_dom"/>
</dbReference>
<dbReference type="InterPro" id="IPR006683">
    <property type="entry name" value="Thioestr_dom"/>
</dbReference>
<evidence type="ECO:0000259" key="2">
    <source>
        <dbReference type="Pfam" id="PF03061"/>
    </source>
</evidence>
<keyword evidence="1" id="KW-0378">Hydrolase</keyword>
<dbReference type="Proteomes" id="UP000298642">
    <property type="component" value="Chromosome"/>
</dbReference>
<evidence type="ECO:0000256" key="1">
    <source>
        <dbReference type="ARBA" id="ARBA00022801"/>
    </source>
</evidence>
<feature type="domain" description="Thioesterase" evidence="2">
    <location>
        <begin position="47"/>
        <end position="119"/>
    </location>
</feature>
<reference evidence="4" key="1">
    <citation type="submission" date="2018-12" db="EMBL/GenBank/DDBJ databases">
        <title>Dusodibacter welbiota gen. nov., sp. nov., isolated from human faeces and emended description of the Oscillibacter genus.</title>
        <authorList>
            <person name="Le Roy T."/>
            <person name="Van der Smissen P."/>
            <person name="Delzenne N."/>
            <person name="Muccioli G."/>
            <person name="Collet J.F."/>
            <person name="Cani P.D."/>
        </authorList>
    </citation>
    <scope>NUCLEOTIDE SEQUENCE [LARGE SCALE GENOMIC DNA]</scope>
    <source>
        <strain evidence="4">J115</strain>
    </source>
</reference>
<proteinExistence type="predicted"/>
<dbReference type="NCBIfam" id="TIGR00369">
    <property type="entry name" value="unchar_dom_1"/>
    <property type="match status" value="1"/>
</dbReference>
<dbReference type="CDD" id="cd03443">
    <property type="entry name" value="PaaI_thioesterase"/>
    <property type="match status" value="1"/>
</dbReference>
<dbReference type="AlphaFoldDB" id="A0A4D7AR39"/>
<dbReference type="PANTHER" id="PTHR42856">
    <property type="entry name" value="ACYL-COENZYME A THIOESTERASE PAAI"/>
    <property type="match status" value="1"/>
</dbReference>
<organism evidence="3 4">
    <name type="scientific">Dysosmobacter welbionis</name>
    <dbReference type="NCBI Taxonomy" id="2093857"/>
    <lineage>
        <taxon>Bacteria</taxon>
        <taxon>Bacillati</taxon>
        <taxon>Bacillota</taxon>
        <taxon>Clostridia</taxon>
        <taxon>Eubacteriales</taxon>
        <taxon>Oscillospiraceae</taxon>
        <taxon>Dysosmobacter</taxon>
    </lineage>
</organism>
<dbReference type="EMBL" id="CP034413">
    <property type="protein sequence ID" value="QCI57900.1"/>
    <property type="molecule type" value="Genomic_DNA"/>
</dbReference>
<protein>
    <submittedName>
        <fullName evidence="3">PaaI family thioesterase</fullName>
    </submittedName>
</protein>
<dbReference type="RefSeq" id="WP_021749861.1">
    <property type="nucleotide sequence ID" value="NZ_CAUWCU010000005.1"/>
</dbReference>
<sequence length="136" mass="14880">MDYKKLRDTRNSSNPFAQRLGIFVEEIGPGYARAVKDITAEDANPVGVAHGGCYFSLADTACGSAMASHGYYAVTVNASYNFLRSAKLGDHLVAEARETKPGRTLCFYEVEIRDQAGTLLGNGSFTFYKLDREIPL</sequence>
<dbReference type="GO" id="GO:0016289">
    <property type="term" value="F:acyl-CoA hydrolase activity"/>
    <property type="evidence" value="ECO:0007669"/>
    <property type="project" value="TreeGrafter"/>
</dbReference>
<evidence type="ECO:0000313" key="3">
    <source>
        <dbReference type="EMBL" id="QCI57900.1"/>
    </source>
</evidence>
<gene>
    <name evidence="3" type="ORF">EIO64_00535</name>
</gene>
<evidence type="ECO:0000313" key="4">
    <source>
        <dbReference type="Proteomes" id="UP000298642"/>
    </source>
</evidence>